<feature type="transmembrane region" description="Helical" evidence="7">
    <location>
        <begin position="106"/>
        <end position="130"/>
    </location>
</feature>
<dbReference type="GO" id="GO:0055085">
    <property type="term" value="P:transmembrane transport"/>
    <property type="evidence" value="ECO:0007669"/>
    <property type="project" value="InterPro"/>
</dbReference>
<comment type="caution">
    <text evidence="9">The sequence shown here is derived from an EMBL/GenBank/DDBJ whole genome shotgun (WGS) entry which is preliminary data.</text>
</comment>
<dbReference type="SUPFAM" id="SSF161098">
    <property type="entry name" value="MetI-like"/>
    <property type="match status" value="1"/>
</dbReference>
<dbReference type="GO" id="GO:0005886">
    <property type="term" value="C:plasma membrane"/>
    <property type="evidence" value="ECO:0007669"/>
    <property type="project" value="UniProtKB-SubCell"/>
</dbReference>
<evidence type="ECO:0000256" key="5">
    <source>
        <dbReference type="ARBA" id="ARBA00022989"/>
    </source>
</evidence>
<sequence length="277" mass="30963">MKTRARVENGLVYLVLAAGGLFSLLPLIWLVRSSLMDMGQIFELPPIWIPDPFRFGNFKEALTILPFGRYFINTSIIVVFTMLGVIITCSISAYSFARMSWRGRDLVFGLLLSSMMLPYAVTLIPTFIGWSKLGLTNSFIPLIAPAWFGGGAFNIFLLRQFYLSIPRDLDEAAYVDGASHWRIFISIIIPLTRPALVVVGLFSFLASWNDFLGPLVYLNSESKYTLALGLQQFKGMYAAEWHLMMAAATVVLAPAIIVFFIGQRYFIEGITLTGIKA</sequence>
<evidence type="ECO:0000256" key="4">
    <source>
        <dbReference type="ARBA" id="ARBA00022692"/>
    </source>
</evidence>
<keyword evidence="10" id="KW-1185">Reference proteome</keyword>
<keyword evidence="5 7" id="KW-1133">Transmembrane helix</keyword>
<dbReference type="AlphaFoldDB" id="A0A917CVU1"/>
<feature type="transmembrane region" description="Helical" evidence="7">
    <location>
        <begin position="12"/>
        <end position="31"/>
    </location>
</feature>
<dbReference type="PANTHER" id="PTHR43744:SF12">
    <property type="entry name" value="ABC TRANSPORTER PERMEASE PROTEIN MG189-RELATED"/>
    <property type="match status" value="1"/>
</dbReference>
<feature type="transmembrane region" description="Helical" evidence="7">
    <location>
        <begin position="241"/>
        <end position="262"/>
    </location>
</feature>
<evidence type="ECO:0000256" key="3">
    <source>
        <dbReference type="ARBA" id="ARBA00022475"/>
    </source>
</evidence>
<dbReference type="Proteomes" id="UP000637643">
    <property type="component" value="Unassembled WGS sequence"/>
</dbReference>
<comment type="subcellular location">
    <subcellularLocation>
        <location evidence="1 7">Cell membrane</location>
        <topology evidence="1 7">Multi-pass membrane protein</topology>
    </subcellularLocation>
</comment>
<evidence type="ECO:0000256" key="2">
    <source>
        <dbReference type="ARBA" id="ARBA00022448"/>
    </source>
</evidence>
<reference evidence="9" key="1">
    <citation type="journal article" date="2014" name="Int. J. Syst. Evol. Microbiol.">
        <title>Complete genome sequence of Corynebacterium casei LMG S-19264T (=DSM 44701T), isolated from a smear-ripened cheese.</title>
        <authorList>
            <consortium name="US DOE Joint Genome Institute (JGI-PGF)"/>
            <person name="Walter F."/>
            <person name="Albersmeier A."/>
            <person name="Kalinowski J."/>
            <person name="Ruckert C."/>
        </authorList>
    </citation>
    <scope>NUCLEOTIDE SEQUENCE</scope>
    <source>
        <strain evidence="9">CGMCC 1.16134</strain>
    </source>
</reference>
<dbReference type="PANTHER" id="PTHR43744">
    <property type="entry name" value="ABC TRANSPORTER PERMEASE PROTEIN MG189-RELATED-RELATED"/>
    <property type="match status" value="1"/>
</dbReference>
<keyword evidence="2 7" id="KW-0813">Transport</keyword>
<accession>A0A917CVU1</accession>
<evidence type="ECO:0000256" key="1">
    <source>
        <dbReference type="ARBA" id="ARBA00004651"/>
    </source>
</evidence>
<name>A0A917CVU1_9BACL</name>
<gene>
    <name evidence="9" type="ORF">GCM10010912_50350</name>
</gene>
<evidence type="ECO:0000256" key="6">
    <source>
        <dbReference type="ARBA" id="ARBA00023136"/>
    </source>
</evidence>
<feature type="domain" description="ABC transmembrane type-1" evidence="8">
    <location>
        <begin position="71"/>
        <end position="262"/>
    </location>
</feature>
<organism evidence="9 10">
    <name type="scientific">Paenibacillus albidus</name>
    <dbReference type="NCBI Taxonomy" id="2041023"/>
    <lineage>
        <taxon>Bacteria</taxon>
        <taxon>Bacillati</taxon>
        <taxon>Bacillota</taxon>
        <taxon>Bacilli</taxon>
        <taxon>Bacillales</taxon>
        <taxon>Paenibacillaceae</taxon>
        <taxon>Paenibacillus</taxon>
    </lineage>
</organism>
<reference evidence="9" key="2">
    <citation type="submission" date="2020-09" db="EMBL/GenBank/DDBJ databases">
        <authorList>
            <person name="Sun Q."/>
            <person name="Zhou Y."/>
        </authorList>
    </citation>
    <scope>NUCLEOTIDE SEQUENCE</scope>
    <source>
        <strain evidence="9">CGMCC 1.16134</strain>
    </source>
</reference>
<protein>
    <submittedName>
        <fullName evidence="9">Sugar ABC transporter permease</fullName>
    </submittedName>
</protein>
<dbReference type="Gene3D" id="1.10.3720.10">
    <property type="entry name" value="MetI-like"/>
    <property type="match status" value="1"/>
</dbReference>
<dbReference type="PROSITE" id="PS50928">
    <property type="entry name" value="ABC_TM1"/>
    <property type="match status" value="1"/>
</dbReference>
<dbReference type="Pfam" id="PF00528">
    <property type="entry name" value="BPD_transp_1"/>
    <property type="match status" value="1"/>
</dbReference>
<comment type="similarity">
    <text evidence="7">Belongs to the binding-protein-dependent transport system permease family.</text>
</comment>
<evidence type="ECO:0000256" key="7">
    <source>
        <dbReference type="RuleBase" id="RU363032"/>
    </source>
</evidence>
<keyword evidence="4 7" id="KW-0812">Transmembrane</keyword>
<keyword evidence="3" id="KW-1003">Cell membrane</keyword>
<evidence type="ECO:0000313" key="10">
    <source>
        <dbReference type="Proteomes" id="UP000637643"/>
    </source>
</evidence>
<evidence type="ECO:0000313" key="9">
    <source>
        <dbReference type="EMBL" id="GGF99493.1"/>
    </source>
</evidence>
<dbReference type="InterPro" id="IPR000515">
    <property type="entry name" value="MetI-like"/>
</dbReference>
<proteinExistence type="inferred from homology"/>
<dbReference type="RefSeq" id="WP_189029796.1">
    <property type="nucleotide sequence ID" value="NZ_BMKR01000028.1"/>
</dbReference>
<feature type="transmembrane region" description="Helical" evidence="7">
    <location>
        <begin position="70"/>
        <end position="94"/>
    </location>
</feature>
<feature type="transmembrane region" description="Helical" evidence="7">
    <location>
        <begin position="183"/>
        <end position="208"/>
    </location>
</feature>
<feature type="transmembrane region" description="Helical" evidence="7">
    <location>
        <begin position="142"/>
        <end position="162"/>
    </location>
</feature>
<dbReference type="EMBL" id="BMKR01000028">
    <property type="protein sequence ID" value="GGF99493.1"/>
    <property type="molecule type" value="Genomic_DNA"/>
</dbReference>
<dbReference type="InterPro" id="IPR035906">
    <property type="entry name" value="MetI-like_sf"/>
</dbReference>
<keyword evidence="6 7" id="KW-0472">Membrane</keyword>
<dbReference type="CDD" id="cd06261">
    <property type="entry name" value="TM_PBP2"/>
    <property type="match status" value="1"/>
</dbReference>
<evidence type="ECO:0000259" key="8">
    <source>
        <dbReference type="PROSITE" id="PS50928"/>
    </source>
</evidence>